<dbReference type="InParanoid" id="H2YLZ3"/>
<keyword evidence="3" id="KW-1185">Reference proteome</keyword>
<organism evidence="2 3">
    <name type="scientific">Ciona savignyi</name>
    <name type="common">Pacific transparent sea squirt</name>
    <dbReference type="NCBI Taxonomy" id="51511"/>
    <lineage>
        <taxon>Eukaryota</taxon>
        <taxon>Metazoa</taxon>
        <taxon>Chordata</taxon>
        <taxon>Tunicata</taxon>
        <taxon>Ascidiacea</taxon>
        <taxon>Phlebobranchia</taxon>
        <taxon>Cionidae</taxon>
        <taxon>Ciona</taxon>
    </lineage>
</organism>
<reference evidence="2" key="3">
    <citation type="submission" date="2025-09" db="UniProtKB">
        <authorList>
            <consortium name="Ensembl"/>
        </authorList>
    </citation>
    <scope>IDENTIFICATION</scope>
</reference>
<evidence type="ECO:0000313" key="3">
    <source>
        <dbReference type="Proteomes" id="UP000007875"/>
    </source>
</evidence>
<proteinExistence type="predicted"/>
<dbReference type="Ensembl" id="ENSCSAVT00000006425.1">
    <property type="protein sequence ID" value="ENSCSAVP00000006345.1"/>
    <property type="gene ID" value="ENSCSAVG00000003798.1"/>
</dbReference>
<dbReference type="Proteomes" id="UP000007875">
    <property type="component" value="Unassembled WGS sequence"/>
</dbReference>
<evidence type="ECO:0000313" key="2">
    <source>
        <dbReference type="Ensembl" id="ENSCSAVP00000006345.1"/>
    </source>
</evidence>
<dbReference type="AlphaFoldDB" id="H2YLZ3"/>
<feature type="compositionally biased region" description="Polar residues" evidence="1">
    <location>
        <begin position="12"/>
        <end position="27"/>
    </location>
</feature>
<sequence>TTVTAAKLYRPQQATSNSPVLTGQPDSNRSLSSKLALALHAGLERYLLINIPFKRLSTDLTAPVCRPRELPHCRRCTRS</sequence>
<evidence type="ECO:0000256" key="1">
    <source>
        <dbReference type="SAM" id="MobiDB-lite"/>
    </source>
</evidence>
<accession>H2YLZ3</accession>
<feature type="region of interest" description="Disordered" evidence="1">
    <location>
        <begin position="1"/>
        <end position="27"/>
    </location>
</feature>
<reference evidence="2" key="2">
    <citation type="submission" date="2025-08" db="UniProtKB">
        <authorList>
            <consortium name="Ensembl"/>
        </authorList>
    </citation>
    <scope>IDENTIFICATION</scope>
</reference>
<reference evidence="3" key="1">
    <citation type="submission" date="2003-08" db="EMBL/GenBank/DDBJ databases">
        <authorList>
            <person name="Birren B."/>
            <person name="Nusbaum C."/>
            <person name="Abebe A."/>
            <person name="Abouelleil A."/>
            <person name="Adekoya E."/>
            <person name="Ait-zahra M."/>
            <person name="Allen N."/>
            <person name="Allen T."/>
            <person name="An P."/>
            <person name="Anderson M."/>
            <person name="Anderson S."/>
            <person name="Arachchi H."/>
            <person name="Armbruster J."/>
            <person name="Bachantsang P."/>
            <person name="Baldwin J."/>
            <person name="Barry A."/>
            <person name="Bayul T."/>
            <person name="Blitshsteyn B."/>
            <person name="Bloom T."/>
            <person name="Blye J."/>
            <person name="Boguslavskiy L."/>
            <person name="Borowsky M."/>
            <person name="Boukhgalter B."/>
            <person name="Brunache A."/>
            <person name="Butler J."/>
            <person name="Calixte N."/>
            <person name="Calvo S."/>
            <person name="Camarata J."/>
            <person name="Campo K."/>
            <person name="Chang J."/>
            <person name="Cheshatsang Y."/>
            <person name="Citroen M."/>
            <person name="Collymore A."/>
            <person name="Considine T."/>
            <person name="Cook A."/>
            <person name="Cooke P."/>
            <person name="Corum B."/>
            <person name="Cuomo C."/>
            <person name="David R."/>
            <person name="Dawoe T."/>
            <person name="Degray S."/>
            <person name="Dodge S."/>
            <person name="Dooley K."/>
            <person name="Dorje P."/>
            <person name="Dorjee K."/>
            <person name="Dorris L."/>
            <person name="Duffey N."/>
            <person name="Dupes A."/>
            <person name="Elkins T."/>
            <person name="Engels R."/>
            <person name="Erickson J."/>
            <person name="Farina A."/>
            <person name="Faro S."/>
            <person name="Ferreira P."/>
            <person name="Fischer H."/>
            <person name="Fitzgerald M."/>
            <person name="Foley K."/>
            <person name="Gage D."/>
            <person name="Galagan J."/>
            <person name="Gearin G."/>
            <person name="Gnerre S."/>
            <person name="Gnirke A."/>
            <person name="Goyette A."/>
            <person name="Graham J."/>
            <person name="Grandbois E."/>
            <person name="Gyaltsen K."/>
            <person name="Hafez N."/>
            <person name="Hagopian D."/>
            <person name="Hagos B."/>
            <person name="Hall J."/>
            <person name="Hatcher B."/>
            <person name="Heller A."/>
            <person name="Higgins H."/>
            <person name="Honan T."/>
            <person name="Horn A."/>
            <person name="Houde N."/>
            <person name="Hughes L."/>
            <person name="Hulme W."/>
            <person name="Husby E."/>
            <person name="Iliev I."/>
            <person name="Jaffe D."/>
            <person name="Jones C."/>
            <person name="Kamal M."/>
            <person name="Kamat A."/>
            <person name="Kamvysselis M."/>
            <person name="Karlsson E."/>
            <person name="Kells C."/>
            <person name="Kieu A."/>
            <person name="Kisner P."/>
            <person name="Kodira C."/>
            <person name="Kulbokas E."/>
            <person name="Labutti K."/>
            <person name="Lama D."/>
            <person name="Landers T."/>
            <person name="Leger J."/>
            <person name="Levine S."/>
            <person name="Lewis D."/>
            <person name="Lewis T."/>
            <person name="Lindblad-toh K."/>
            <person name="Liu X."/>
            <person name="Lokyitsang T."/>
            <person name="Lokyitsang Y."/>
            <person name="Lucien O."/>
            <person name="Lui A."/>
            <person name="Ma L.J."/>
            <person name="Mabbitt R."/>
            <person name="Macdonald J."/>
            <person name="Maclean C."/>
            <person name="Major J."/>
            <person name="Manning J."/>
            <person name="Marabella R."/>
            <person name="Maru K."/>
            <person name="Matthews C."/>
            <person name="Mauceli E."/>
            <person name="Mccarthy M."/>
            <person name="Mcdonough S."/>
            <person name="Mcghee T."/>
            <person name="Meldrim J."/>
            <person name="Meneus L."/>
            <person name="Mesirov J."/>
            <person name="Mihalev A."/>
            <person name="Mihova T."/>
            <person name="Mikkelsen T."/>
            <person name="Mlenga V."/>
            <person name="Moru K."/>
            <person name="Mozes J."/>
            <person name="Mulrain L."/>
            <person name="Munson G."/>
            <person name="Naylor J."/>
            <person name="Newes C."/>
            <person name="Nguyen C."/>
            <person name="Nguyen N."/>
            <person name="Nguyen T."/>
            <person name="Nicol R."/>
            <person name="Nielsen C."/>
            <person name="Nizzari M."/>
            <person name="Norbu C."/>
            <person name="Norbu N."/>
            <person name="O'donnell P."/>
            <person name="Okoawo O."/>
            <person name="O'leary S."/>
            <person name="Omotosho B."/>
            <person name="O'neill K."/>
            <person name="Osman S."/>
            <person name="Parker S."/>
            <person name="Perrin D."/>
            <person name="Phunkhang P."/>
            <person name="Piqani B."/>
            <person name="Purcell S."/>
            <person name="Rachupka T."/>
            <person name="Ramasamy U."/>
            <person name="Rameau R."/>
            <person name="Ray V."/>
            <person name="Raymond C."/>
            <person name="Retta R."/>
            <person name="Richardson S."/>
            <person name="Rise C."/>
            <person name="Rodriguez J."/>
            <person name="Rogers J."/>
            <person name="Rogov P."/>
            <person name="Rutman M."/>
            <person name="Schupbach R."/>
            <person name="Seaman C."/>
            <person name="Settipalli S."/>
            <person name="Sharpe T."/>
            <person name="Sheridan J."/>
            <person name="Sherpa N."/>
            <person name="Shi J."/>
            <person name="Smirnov S."/>
            <person name="Smith C."/>
            <person name="Sougnez C."/>
            <person name="Spencer B."/>
            <person name="Stalker J."/>
            <person name="Stange-thomann N."/>
            <person name="Stavropoulos S."/>
            <person name="Stetson K."/>
            <person name="Stone C."/>
            <person name="Stone S."/>
            <person name="Stubbs M."/>
            <person name="Talamas J."/>
            <person name="Tchuinga P."/>
            <person name="Tenzing P."/>
            <person name="Tesfaye S."/>
            <person name="Theodore J."/>
            <person name="Thoulutsang Y."/>
            <person name="Topham K."/>
            <person name="Towey S."/>
            <person name="Tsamla T."/>
            <person name="Tsomo N."/>
            <person name="Vallee D."/>
            <person name="Vassiliev H."/>
            <person name="Venkataraman V."/>
            <person name="Vinson J."/>
            <person name="Vo A."/>
            <person name="Wade C."/>
            <person name="Wang S."/>
            <person name="Wangchuk T."/>
            <person name="Wangdi T."/>
            <person name="Whittaker C."/>
            <person name="Wilkinson J."/>
            <person name="Wu Y."/>
            <person name="Wyman D."/>
            <person name="Yadav S."/>
            <person name="Yang S."/>
            <person name="Yang X."/>
            <person name="Yeager S."/>
            <person name="Yee E."/>
            <person name="Young G."/>
            <person name="Zainoun J."/>
            <person name="Zembeck L."/>
            <person name="Zimmer A."/>
            <person name="Zody M."/>
            <person name="Lander E."/>
        </authorList>
    </citation>
    <scope>NUCLEOTIDE SEQUENCE [LARGE SCALE GENOMIC DNA]</scope>
</reference>
<protein>
    <submittedName>
        <fullName evidence="2">Uncharacterized protein</fullName>
    </submittedName>
</protein>
<name>H2YLZ3_CIOSA</name>
<dbReference type="HOGENOM" id="CLU_2612116_0_0_1"/>